<evidence type="ECO:0000256" key="1">
    <source>
        <dbReference type="SAM" id="Coils"/>
    </source>
</evidence>
<dbReference type="AlphaFoldDB" id="A0A8H5HXL4"/>
<proteinExistence type="predicted"/>
<keyword evidence="1" id="KW-0175">Coiled coil</keyword>
<protein>
    <submittedName>
        <fullName evidence="3">Uncharacterized protein</fullName>
    </submittedName>
</protein>
<feature type="coiled-coil region" evidence="1">
    <location>
        <begin position="345"/>
        <end position="372"/>
    </location>
</feature>
<dbReference type="EMBL" id="JAACJN010000010">
    <property type="protein sequence ID" value="KAF5391322.1"/>
    <property type="molecule type" value="Genomic_DNA"/>
</dbReference>
<dbReference type="Proteomes" id="UP000518752">
    <property type="component" value="Unassembled WGS sequence"/>
</dbReference>
<dbReference type="PANTHER" id="PTHR40130:SF1">
    <property type="entry name" value="SPINDLE POLE BODY-ASSOCIATED PROTEIN CUT12 DOMAIN-CONTAINING PROTEIN"/>
    <property type="match status" value="1"/>
</dbReference>
<dbReference type="PANTHER" id="PTHR40130">
    <property type="entry name" value="EXPRESSED PROTEIN"/>
    <property type="match status" value="1"/>
</dbReference>
<dbReference type="Gene3D" id="1.20.58.80">
    <property type="entry name" value="Phosphotransferase system, lactose/cellobiose-type IIA subunit"/>
    <property type="match status" value="1"/>
</dbReference>
<comment type="caution">
    <text evidence="3">The sequence shown here is derived from an EMBL/GenBank/DDBJ whole genome shotgun (WGS) entry which is preliminary data.</text>
</comment>
<keyword evidence="4" id="KW-1185">Reference proteome</keyword>
<name>A0A8H5HXL4_9AGAR</name>
<evidence type="ECO:0000256" key="2">
    <source>
        <dbReference type="SAM" id="MobiDB-lite"/>
    </source>
</evidence>
<organism evidence="3 4">
    <name type="scientific">Collybiopsis confluens</name>
    <dbReference type="NCBI Taxonomy" id="2823264"/>
    <lineage>
        <taxon>Eukaryota</taxon>
        <taxon>Fungi</taxon>
        <taxon>Dikarya</taxon>
        <taxon>Basidiomycota</taxon>
        <taxon>Agaricomycotina</taxon>
        <taxon>Agaricomycetes</taxon>
        <taxon>Agaricomycetidae</taxon>
        <taxon>Agaricales</taxon>
        <taxon>Marasmiineae</taxon>
        <taxon>Omphalotaceae</taxon>
        <taxon>Collybiopsis</taxon>
    </lineage>
</organism>
<gene>
    <name evidence="3" type="ORF">D9757_002067</name>
</gene>
<feature type="compositionally biased region" description="Acidic residues" evidence="2">
    <location>
        <begin position="409"/>
        <end position="426"/>
    </location>
</feature>
<feature type="region of interest" description="Disordered" evidence="2">
    <location>
        <begin position="387"/>
        <end position="429"/>
    </location>
</feature>
<evidence type="ECO:0000313" key="3">
    <source>
        <dbReference type="EMBL" id="KAF5391322.1"/>
    </source>
</evidence>
<dbReference type="SUPFAM" id="SSF140361">
    <property type="entry name" value="MIT domain-like"/>
    <property type="match status" value="1"/>
</dbReference>
<dbReference type="OrthoDB" id="3197614at2759"/>
<reference evidence="3 4" key="1">
    <citation type="journal article" date="2020" name="ISME J.">
        <title>Uncovering the hidden diversity of litter-decomposition mechanisms in mushroom-forming fungi.</title>
        <authorList>
            <person name="Floudas D."/>
            <person name="Bentzer J."/>
            <person name="Ahren D."/>
            <person name="Johansson T."/>
            <person name="Persson P."/>
            <person name="Tunlid A."/>
        </authorList>
    </citation>
    <scope>NUCLEOTIDE SEQUENCE [LARGE SCALE GENOMIC DNA]</scope>
    <source>
        <strain evidence="3 4">CBS 406.79</strain>
    </source>
</reference>
<feature type="coiled-coil region" evidence="1">
    <location>
        <begin position="54"/>
        <end position="81"/>
    </location>
</feature>
<feature type="region of interest" description="Disordered" evidence="2">
    <location>
        <begin position="169"/>
        <end position="232"/>
    </location>
</feature>
<sequence>MSTIHLPMNSAHQHAANAEDFVRDGLLIPASEEHHKATEAYAAAIERTEDPSTKRTLQMLYHEHRKAAKDLERKIEKLKNEGKDPSLPQKSYPTHPIPQPIAGPSRIIPSPPPQHLADSQGTVDESFMLLAGQRSDPGDAFNQFWNIMQGMLDNLSQPVAFATVPLGVDSSIGTSSPKRNPRKDMSHSSDTDPEEPIVSRLTRKFGMRSAKQGRSPPLSSDSSKDFEHDLDDDDFFDEGDDLSGSFYVIPSESSMTALKKENTTLKSVIDSIKKRLETTERVLQMRKEQDMQLRDSIVQASKEAQRAMGASIVGQRGQMASDFTQLNLNVPASAFPIPGIHTAREGQYMRRVKELEEELRAVRVENEKNKAMISKFRERWEKLKESAKRKKESRAAEAAQAVRERIVEEPEPEAEEEEEEEEELDSEISRDLRLRRSELKPEYLSGEETKVYNAQRSNEFLKLILHLFKLPSLNCSAVVRCDWDIKCNDEVDVLTHNPIKSHKYPNLIHDGSVKFSNFLHPGKDDRRWCEIPSIVDNNVNGEDLTRYRVIVVG</sequence>
<accession>A0A8H5HXL4</accession>
<evidence type="ECO:0000313" key="4">
    <source>
        <dbReference type="Proteomes" id="UP000518752"/>
    </source>
</evidence>